<organism evidence="1 2">
    <name type="scientific">Spirosoma rhododendri</name>
    <dbReference type="NCBI Taxonomy" id="2728024"/>
    <lineage>
        <taxon>Bacteria</taxon>
        <taxon>Pseudomonadati</taxon>
        <taxon>Bacteroidota</taxon>
        <taxon>Cytophagia</taxon>
        <taxon>Cytophagales</taxon>
        <taxon>Cytophagaceae</taxon>
        <taxon>Spirosoma</taxon>
    </lineage>
</organism>
<keyword evidence="2" id="KW-1185">Reference proteome</keyword>
<gene>
    <name evidence="1" type="ORF">HH216_07115</name>
</gene>
<proteinExistence type="predicted"/>
<name>A0A7L5DIL3_9BACT</name>
<evidence type="ECO:0000313" key="1">
    <source>
        <dbReference type="EMBL" id="QJD78219.1"/>
    </source>
</evidence>
<accession>A0A7L5DIL3</accession>
<sequence>MRRINKPTSSAVLKKGLAYKVRGDNQKLAEALRIEQHNICAYTETYLGRSDKKDIEHFDPTLKGTGGDNYNNWFLVKAQWNGEKASKWTSYQPIMLPTANDFEERIIYFEGEYIAASHTDVEAMNLIKLLKLDDHELATERNAYLENLKETLVYSGKTAQQFIDDLLSIRPSLVYFIRAIEEELNVEVNFDLIETK</sequence>
<protein>
    <submittedName>
        <fullName evidence="1">Uncharacterized protein</fullName>
    </submittedName>
</protein>
<evidence type="ECO:0000313" key="2">
    <source>
        <dbReference type="Proteomes" id="UP000501128"/>
    </source>
</evidence>
<dbReference type="RefSeq" id="WP_169550160.1">
    <property type="nucleotide sequence ID" value="NZ_CP051677.1"/>
</dbReference>
<dbReference type="EMBL" id="CP051677">
    <property type="protein sequence ID" value="QJD78219.1"/>
    <property type="molecule type" value="Genomic_DNA"/>
</dbReference>
<reference evidence="1 2" key="1">
    <citation type="submission" date="2020-04" db="EMBL/GenBank/DDBJ databases">
        <title>Genome sequencing of novel species.</title>
        <authorList>
            <person name="Heo J."/>
            <person name="Kim S.-J."/>
            <person name="Kim J.-S."/>
            <person name="Hong S.-B."/>
            <person name="Kwon S.-W."/>
        </authorList>
    </citation>
    <scope>NUCLEOTIDE SEQUENCE [LARGE SCALE GENOMIC DNA]</scope>
    <source>
        <strain evidence="1 2">CJU-R4</strain>
    </source>
</reference>
<dbReference type="AlphaFoldDB" id="A0A7L5DIL3"/>
<dbReference type="Proteomes" id="UP000501128">
    <property type="component" value="Chromosome"/>
</dbReference>
<dbReference type="KEGG" id="srho:HH216_07115"/>